<reference evidence="3 4" key="1">
    <citation type="submission" date="2018-05" db="EMBL/GenBank/DDBJ databases">
        <title>Brachybacterium sp. M1HQ-2T, whole genome shotgun sequence.</title>
        <authorList>
            <person name="Tuo L."/>
        </authorList>
    </citation>
    <scope>NUCLEOTIDE SEQUENCE [LARGE SCALE GENOMIC DNA]</scope>
    <source>
        <strain evidence="3 4">M1HQ-2</strain>
    </source>
</reference>
<keyword evidence="2" id="KW-1133">Transmembrane helix</keyword>
<dbReference type="AlphaFoldDB" id="A0A2U2RGH0"/>
<protein>
    <submittedName>
        <fullName evidence="3">Uncharacterized protein</fullName>
    </submittedName>
</protein>
<feature type="region of interest" description="Disordered" evidence="1">
    <location>
        <begin position="171"/>
        <end position="220"/>
    </location>
</feature>
<name>A0A2U2RGH0_9MICO</name>
<keyword evidence="4" id="KW-1185">Reference proteome</keyword>
<feature type="transmembrane region" description="Helical" evidence="2">
    <location>
        <begin position="136"/>
        <end position="160"/>
    </location>
</feature>
<feature type="compositionally biased region" description="Low complexity" evidence="1">
    <location>
        <begin position="171"/>
        <end position="186"/>
    </location>
</feature>
<evidence type="ECO:0000256" key="2">
    <source>
        <dbReference type="SAM" id="Phobius"/>
    </source>
</evidence>
<feature type="transmembrane region" description="Helical" evidence="2">
    <location>
        <begin position="105"/>
        <end position="124"/>
    </location>
</feature>
<evidence type="ECO:0000313" key="3">
    <source>
        <dbReference type="EMBL" id="PWH04962.1"/>
    </source>
</evidence>
<keyword evidence="2" id="KW-0812">Transmembrane</keyword>
<sequence length="220" mass="23664">MTIQPDIHIHNTNFDSGAHIWRVLATFLAIGSLVSLAYGLTQWGLIEIAATGTSAVLAMLFQLMIRNGFIVFGDGPSEDARIEEGRNALKAIAGMIQAYIDHSSLLRLVLISIGYGVAFVLLRQTVTWALTVFTNIWMALAAGGVIAAFICFPTLFAGLLRAVRSRTHRTGAPTAAPAAAEPVTGARPVPPLPVDHFNDLDQRPRARPRSLEVQGPEGVE</sequence>
<keyword evidence="2" id="KW-0472">Membrane</keyword>
<feature type="transmembrane region" description="Helical" evidence="2">
    <location>
        <begin position="44"/>
        <end position="65"/>
    </location>
</feature>
<gene>
    <name evidence="3" type="ORF">DEO23_15630</name>
</gene>
<organism evidence="3 4">
    <name type="scientific">Brachybacterium endophyticum</name>
    <dbReference type="NCBI Taxonomy" id="2182385"/>
    <lineage>
        <taxon>Bacteria</taxon>
        <taxon>Bacillati</taxon>
        <taxon>Actinomycetota</taxon>
        <taxon>Actinomycetes</taxon>
        <taxon>Micrococcales</taxon>
        <taxon>Dermabacteraceae</taxon>
        <taxon>Brachybacterium</taxon>
    </lineage>
</organism>
<comment type="caution">
    <text evidence="3">The sequence shown here is derived from an EMBL/GenBank/DDBJ whole genome shotgun (WGS) entry which is preliminary data.</text>
</comment>
<dbReference type="EMBL" id="QFKX01000009">
    <property type="protein sequence ID" value="PWH04962.1"/>
    <property type="molecule type" value="Genomic_DNA"/>
</dbReference>
<dbReference type="Proteomes" id="UP000245590">
    <property type="component" value="Unassembled WGS sequence"/>
</dbReference>
<accession>A0A2U2RGH0</accession>
<evidence type="ECO:0000313" key="4">
    <source>
        <dbReference type="Proteomes" id="UP000245590"/>
    </source>
</evidence>
<proteinExistence type="predicted"/>
<evidence type="ECO:0000256" key="1">
    <source>
        <dbReference type="SAM" id="MobiDB-lite"/>
    </source>
</evidence>
<feature type="transmembrane region" description="Helical" evidence="2">
    <location>
        <begin position="20"/>
        <end position="38"/>
    </location>
</feature>
<dbReference type="OrthoDB" id="4414657at2"/>
<dbReference type="RefSeq" id="WP_109276965.1">
    <property type="nucleotide sequence ID" value="NZ_QFKX01000009.1"/>
</dbReference>